<keyword evidence="2" id="KW-1003">Cell membrane</keyword>
<feature type="domain" description="Phosphoethanolamine transferase N-terminal" evidence="10">
    <location>
        <begin position="61"/>
        <end position="211"/>
    </location>
</feature>
<evidence type="ECO:0000256" key="1">
    <source>
        <dbReference type="ARBA" id="ARBA00004429"/>
    </source>
</evidence>
<dbReference type="InterPro" id="IPR000917">
    <property type="entry name" value="Sulfatase_N"/>
</dbReference>
<evidence type="ECO:0000256" key="4">
    <source>
        <dbReference type="ARBA" id="ARBA00022679"/>
    </source>
</evidence>
<keyword evidence="7 8" id="KW-0472">Membrane</keyword>
<dbReference type="EMBL" id="BNAH01000008">
    <property type="protein sequence ID" value="GHE92442.1"/>
    <property type="molecule type" value="Genomic_DNA"/>
</dbReference>
<feature type="transmembrane region" description="Helical" evidence="8">
    <location>
        <begin position="18"/>
        <end position="36"/>
    </location>
</feature>
<proteinExistence type="predicted"/>
<dbReference type="Gene3D" id="3.40.720.10">
    <property type="entry name" value="Alkaline Phosphatase, subunit A"/>
    <property type="match status" value="1"/>
</dbReference>
<evidence type="ECO:0000256" key="6">
    <source>
        <dbReference type="ARBA" id="ARBA00022989"/>
    </source>
</evidence>
<feature type="transmembrane region" description="Helical" evidence="8">
    <location>
        <begin position="121"/>
        <end position="141"/>
    </location>
</feature>
<gene>
    <name evidence="11" type="ORF">GCM10011501_22480</name>
</gene>
<keyword evidence="12" id="KW-1185">Reference proteome</keyword>
<feature type="transmembrane region" description="Helical" evidence="8">
    <location>
        <begin position="80"/>
        <end position="101"/>
    </location>
</feature>
<evidence type="ECO:0000259" key="10">
    <source>
        <dbReference type="Pfam" id="PF08019"/>
    </source>
</evidence>
<feature type="transmembrane region" description="Helical" evidence="8">
    <location>
        <begin position="48"/>
        <end position="73"/>
    </location>
</feature>
<evidence type="ECO:0000259" key="9">
    <source>
        <dbReference type="Pfam" id="PF00884"/>
    </source>
</evidence>
<accession>A0ABQ3IRT0</accession>
<feature type="domain" description="Sulfatase N-terminal" evidence="9">
    <location>
        <begin position="237"/>
        <end position="521"/>
    </location>
</feature>
<comment type="caution">
    <text evidence="11">The sequence shown here is derived from an EMBL/GenBank/DDBJ whole genome shotgun (WGS) entry which is preliminary data.</text>
</comment>
<dbReference type="InterPro" id="IPR017850">
    <property type="entry name" value="Alkaline_phosphatase_core_sf"/>
</dbReference>
<evidence type="ECO:0000256" key="7">
    <source>
        <dbReference type="ARBA" id="ARBA00023136"/>
    </source>
</evidence>
<dbReference type="RefSeq" id="WP_189378366.1">
    <property type="nucleotide sequence ID" value="NZ_BNAH01000008.1"/>
</dbReference>
<dbReference type="PANTHER" id="PTHR30443">
    <property type="entry name" value="INNER MEMBRANE PROTEIN"/>
    <property type="match status" value="1"/>
</dbReference>
<evidence type="ECO:0000256" key="8">
    <source>
        <dbReference type="SAM" id="Phobius"/>
    </source>
</evidence>
<evidence type="ECO:0000256" key="2">
    <source>
        <dbReference type="ARBA" id="ARBA00022475"/>
    </source>
</evidence>
<protein>
    <submittedName>
        <fullName evidence="11">Phosphoethanolamine transferase</fullName>
    </submittedName>
</protein>
<dbReference type="InterPro" id="IPR040423">
    <property type="entry name" value="PEA_transferase"/>
</dbReference>
<dbReference type="CDD" id="cd16017">
    <property type="entry name" value="LptA"/>
    <property type="match status" value="1"/>
</dbReference>
<comment type="subcellular location">
    <subcellularLocation>
        <location evidence="1">Cell inner membrane</location>
        <topology evidence="1">Multi-pass membrane protein</topology>
    </subcellularLocation>
</comment>
<keyword evidence="4 11" id="KW-0808">Transferase</keyword>
<keyword evidence="6 8" id="KW-1133">Transmembrane helix</keyword>
<dbReference type="GO" id="GO:0016740">
    <property type="term" value="F:transferase activity"/>
    <property type="evidence" value="ECO:0007669"/>
    <property type="project" value="UniProtKB-KW"/>
</dbReference>
<evidence type="ECO:0000256" key="3">
    <source>
        <dbReference type="ARBA" id="ARBA00022519"/>
    </source>
</evidence>
<dbReference type="InterPro" id="IPR058130">
    <property type="entry name" value="PEA_transf_C"/>
</dbReference>
<dbReference type="Pfam" id="PF08019">
    <property type="entry name" value="EptA_B_N"/>
    <property type="match status" value="1"/>
</dbReference>
<dbReference type="Proteomes" id="UP000626370">
    <property type="component" value="Unassembled WGS sequence"/>
</dbReference>
<name>A0ABQ3IRT0_9GAMM</name>
<organism evidence="11 12">
    <name type="scientific">Thalassotalea profundi</name>
    <dbReference type="NCBI Taxonomy" id="2036687"/>
    <lineage>
        <taxon>Bacteria</taxon>
        <taxon>Pseudomonadati</taxon>
        <taxon>Pseudomonadota</taxon>
        <taxon>Gammaproteobacteria</taxon>
        <taxon>Alteromonadales</taxon>
        <taxon>Colwelliaceae</taxon>
        <taxon>Thalassotalea</taxon>
    </lineage>
</organism>
<keyword evidence="3" id="KW-0997">Cell inner membrane</keyword>
<evidence type="ECO:0000313" key="11">
    <source>
        <dbReference type="EMBL" id="GHE92442.1"/>
    </source>
</evidence>
<keyword evidence="5 8" id="KW-0812">Transmembrane</keyword>
<reference evidence="12" key="1">
    <citation type="journal article" date="2019" name="Int. J. Syst. Evol. Microbiol.">
        <title>The Global Catalogue of Microorganisms (GCM) 10K type strain sequencing project: providing services to taxonomists for standard genome sequencing and annotation.</title>
        <authorList>
            <consortium name="The Broad Institute Genomics Platform"/>
            <consortium name="The Broad Institute Genome Sequencing Center for Infectious Disease"/>
            <person name="Wu L."/>
            <person name="Ma J."/>
        </authorList>
    </citation>
    <scope>NUCLEOTIDE SEQUENCE [LARGE SCALE GENOMIC DNA]</scope>
    <source>
        <strain evidence="12">CGMCC 1.15922</strain>
    </source>
</reference>
<dbReference type="NCBIfam" id="NF028537">
    <property type="entry name" value="P_eth_NH2_trans"/>
    <property type="match status" value="1"/>
</dbReference>
<evidence type="ECO:0000256" key="5">
    <source>
        <dbReference type="ARBA" id="ARBA00022692"/>
    </source>
</evidence>
<dbReference type="SUPFAM" id="SSF53649">
    <property type="entry name" value="Alkaline phosphatase-like"/>
    <property type="match status" value="1"/>
</dbReference>
<feature type="transmembrane region" description="Helical" evidence="8">
    <location>
        <begin position="161"/>
        <end position="180"/>
    </location>
</feature>
<sequence>MIRTIPFIKNLKLTTNQLVIYTCLYITFIVNIPFLTKTVTVITALDQYNGLFLISVPFFLLSLSIIVQSFFAFRWITKPFLILVVLLSSILFYATINYGIVFDYGMIQNTVETDTAEAFSYFNLSAIFFFLFFGVVPSILIAKVQLTYNSFIGELFARLKLISGSIGVLLLIAMVFYSSYASVGRNNRDLVGYLTPYALIDSTAKYIRKNYLYPPLKFSLLDTKPEIVKPTQNKHVTVMVLGETARAQNFSLNGYDKPTNQYTDKLNVVSFANVSSCGTATAVSVPCMFSRLNKESYDKRIASSQQNAIDIIHLAGADVLWVSNNNGSCKGVCNRVKTIKIATKKTSPLCDGEYCFDEALLPPLRKKLTSLTHENTLIVLHMIGSHGPTYYRRYPEKNRIFTPDCQRSDIQNCTQNELVNTYDNTIAYTDYVLSRVIDELNSLSELNDVETSMLYISDHGESLGESGVFLHGLPYAFAPREQTHVPFIYWSDSLHLKGRADCVKNVSDLNISHDNIFDILLNEMSVKSDTYKEQNNPLNQCKLSSLTAQSAYQPTSIGAK</sequence>
<dbReference type="Pfam" id="PF00884">
    <property type="entry name" value="Sulfatase"/>
    <property type="match status" value="1"/>
</dbReference>
<dbReference type="PANTHER" id="PTHR30443:SF0">
    <property type="entry name" value="PHOSPHOETHANOLAMINE TRANSFERASE EPTA"/>
    <property type="match status" value="1"/>
</dbReference>
<evidence type="ECO:0000313" key="12">
    <source>
        <dbReference type="Proteomes" id="UP000626370"/>
    </source>
</evidence>
<dbReference type="InterPro" id="IPR012549">
    <property type="entry name" value="EptA-like_N"/>
</dbReference>